<keyword evidence="6" id="KW-0378">Hydrolase</keyword>
<feature type="domain" description="DUF8040" evidence="9">
    <location>
        <begin position="1"/>
        <end position="70"/>
    </location>
</feature>
<reference evidence="10 11" key="1">
    <citation type="submission" date="2024-04" db="EMBL/GenBank/DDBJ databases">
        <authorList>
            <person name="Fracassetti M."/>
        </authorList>
    </citation>
    <scope>NUCLEOTIDE SEQUENCE [LARGE SCALE GENOMIC DNA]</scope>
</reference>
<dbReference type="GO" id="GO:0046872">
    <property type="term" value="F:metal ion binding"/>
    <property type="evidence" value="ECO:0007669"/>
    <property type="project" value="UniProtKB-KW"/>
</dbReference>
<comment type="subcellular location">
    <subcellularLocation>
        <location evidence="2">Nucleus</location>
    </subcellularLocation>
</comment>
<evidence type="ECO:0000256" key="1">
    <source>
        <dbReference type="ARBA" id="ARBA00001968"/>
    </source>
</evidence>
<keyword evidence="5" id="KW-0479">Metal-binding</keyword>
<dbReference type="PANTHER" id="PTHR22930">
    <property type="match status" value="1"/>
</dbReference>
<evidence type="ECO:0000256" key="5">
    <source>
        <dbReference type="ARBA" id="ARBA00022723"/>
    </source>
</evidence>
<gene>
    <name evidence="10" type="ORF">LTRI10_LOCUS38461</name>
</gene>
<dbReference type="EMBL" id="OZ034819">
    <property type="protein sequence ID" value="CAL1398217.1"/>
    <property type="molecule type" value="Genomic_DNA"/>
</dbReference>
<organism evidence="10 11">
    <name type="scientific">Linum trigynum</name>
    <dbReference type="NCBI Taxonomy" id="586398"/>
    <lineage>
        <taxon>Eukaryota</taxon>
        <taxon>Viridiplantae</taxon>
        <taxon>Streptophyta</taxon>
        <taxon>Embryophyta</taxon>
        <taxon>Tracheophyta</taxon>
        <taxon>Spermatophyta</taxon>
        <taxon>Magnoliopsida</taxon>
        <taxon>eudicotyledons</taxon>
        <taxon>Gunneridae</taxon>
        <taxon>Pentapetalae</taxon>
        <taxon>rosids</taxon>
        <taxon>fabids</taxon>
        <taxon>Malpighiales</taxon>
        <taxon>Linaceae</taxon>
        <taxon>Linum</taxon>
    </lineage>
</organism>
<accession>A0AAV2FJR8</accession>
<dbReference type="InterPro" id="IPR045249">
    <property type="entry name" value="HARBI1-like"/>
</dbReference>
<dbReference type="PANTHER" id="PTHR22930:SF280">
    <property type="entry name" value="OS11G0202600 PROTEIN"/>
    <property type="match status" value="1"/>
</dbReference>
<evidence type="ECO:0000256" key="3">
    <source>
        <dbReference type="ARBA" id="ARBA00006958"/>
    </source>
</evidence>
<comment type="similarity">
    <text evidence="3">Belongs to the HARBI1 family.</text>
</comment>
<dbReference type="AlphaFoldDB" id="A0AAV2FJR8"/>
<evidence type="ECO:0000259" key="9">
    <source>
        <dbReference type="Pfam" id="PF26138"/>
    </source>
</evidence>
<protein>
    <recommendedName>
        <fullName evidence="12">DDE Tnp4 domain-containing protein</fullName>
    </recommendedName>
</protein>
<name>A0AAV2FJR8_9ROSI</name>
<evidence type="ECO:0000313" key="11">
    <source>
        <dbReference type="Proteomes" id="UP001497516"/>
    </source>
</evidence>
<dbReference type="InterPro" id="IPR027806">
    <property type="entry name" value="HARBI1_dom"/>
</dbReference>
<keyword evidence="11" id="KW-1185">Reference proteome</keyword>
<evidence type="ECO:0000256" key="6">
    <source>
        <dbReference type="ARBA" id="ARBA00022801"/>
    </source>
</evidence>
<keyword evidence="7" id="KW-0539">Nucleus</keyword>
<evidence type="ECO:0000256" key="4">
    <source>
        <dbReference type="ARBA" id="ARBA00022722"/>
    </source>
</evidence>
<sequence length="330" mass="37582">MDKRTFVSLCEELKQYGGLESTKNVTVEEQVAIFMKVVGHSWTTRDGAERFQHSTATISKYFGIVLKAVNKIAVRLIKPPDMGVVPKQIMDNSKFYPYFKDAVGAIDGVHVDAVVPTDEQIPYRGRKAKTTQNVLCVCSFDMLFTYVIAGWEGTANDARILMETIANPDNDFPMPPKGKYYLVDSGFQNIPGFLAPFRGATRHFQEIRRRGGPRGRKELFNFLHSSLRNVIERCFGVLKARFPILKFMRSYSLRKQTSIVIACCALHNFIKIHAEDDKLFHEYENYEDEEGSTPGVELPLTEFNVSYAATREMTEKRDAIANQLWSDNHV</sequence>
<evidence type="ECO:0000256" key="7">
    <source>
        <dbReference type="ARBA" id="ARBA00023242"/>
    </source>
</evidence>
<keyword evidence="4" id="KW-0540">Nuclease</keyword>
<dbReference type="Proteomes" id="UP001497516">
    <property type="component" value="Chromosome 6"/>
</dbReference>
<dbReference type="Pfam" id="PF13359">
    <property type="entry name" value="DDE_Tnp_4"/>
    <property type="match status" value="1"/>
</dbReference>
<evidence type="ECO:0000256" key="2">
    <source>
        <dbReference type="ARBA" id="ARBA00004123"/>
    </source>
</evidence>
<dbReference type="InterPro" id="IPR058353">
    <property type="entry name" value="DUF8040"/>
</dbReference>
<proteinExistence type="inferred from homology"/>
<feature type="domain" description="DDE Tnp4" evidence="8">
    <location>
        <begin position="106"/>
        <end position="268"/>
    </location>
</feature>
<evidence type="ECO:0000259" key="8">
    <source>
        <dbReference type="Pfam" id="PF13359"/>
    </source>
</evidence>
<evidence type="ECO:0008006" key="12">
    <source>
        <dbReference type="Google" id="ProtNLM"/>
    </source>
</evidence>
<dbReference type="Pfam" id="PF26138">
    <property type="entry name" value="DUF8040"/>
    <property type="match status" value="1"/>
</dbReference>
<evidence type="ECO:0000313" key="10">
    <source>
        <dbReference type="EMBL" id="CAL1398217.1"/>
    </source>
</evidence>
<dbReference type="GO" id="GO:0005634">
    <property type="term" value="C:nucleus"/>
    <property type="evidence" value="ECO:0007669"/>
    <property type="project" value="UniProtKB-SubCell"/>
</dbReference>
<comment type="cofactor">
    <cofactor evidence="1">
        <name>a divalent metal cation</name>
        <dbReference type="ChEBI" id="CHEBI:60240"/>
    </cofactor>
</comment>
<dbReference type="GO" id="GO:0016787">
    <property type="term" value="F:hydrolase activity"/>
    <property type="evidence" value="ECO:0007669"/>
    <property type="project" value="UniProtKB-KW"/>
</dbReference>
<dbReference type="GO" id="GO:0004518">
    <property type="term" value="F:nuclease activity"/>
    <property type="evidence" value="ECO:0007669"/>
    <property type="project" value="UniProtKB-KW"/>
</dbReference>